<dbReference type="GO" id="GO:0016788">
    <property type="term" value="F:hydrolase activity, acting on ester bonds"/>
    <property type="evidence" value="ECO:0007669"/>
    <property type="project" value="InterPro"/>
</dbReference>
<dbReference type="PIRSF" id="PIRSF039012">
    <property type="entry name" value="ASP"/>
    <property type="match status" value="1"/>
</dbReference>
<dbReference type="GO" id="GO:0016811">
    <property type="term" value="F:hydrolase activity, acting on carbon-nitrogen (but not peptide) bonds, in linear amides"/>
    <property type="evidence" value="ECO:0007669"/>
    <property type="project" value="InterPro"/>
</dbReference>
<dbReference type="OrthoDB" id="9782876at2"/>
<dbReference type="PANTHER" id="PTHR37326:SF2">
    <property type="entry name" value="SUCCINYLGLUTAMATE DESUCCINYLASE_ASPARTOACYLASE FAMILY PROTEIN"/>
    <property type="match status" value="1"/>
</dbReference>
<evidence type="ECO:0000256" key="3">
    <source>
        <dbReference type="ARBA" id="ARBA00022801"/>
    </source>
</evidence>
<evidence type="ECO:0000313" key="6">
    <source>
        <dbReference type="EMBL" id="GCD77047.1"/>
    </source>
</evidence>
<dbReference type="CDD" id="cd06251">
    <property type="entry name" value="M14_ASTE_ASPA-like"/>
    <property type="match status" value="1"/>
</dbReference>
<dbReference type="InterPro" id="IPR043795">
    <property type="entry name" value="N-alpha-Ac-DABA-like"/>
</dbReference>
<organism evidence="6 7">
    <name type="scientific">Thermaurantimonas aggregans</name>
    <dbReference type="NCBI Taxonomy" id="2173829"/>
    <lineage>
        <taxon>Bacteria</taxon>
        <taxon>Pseudomonadati</taxon>
        <taxon>Bacteroidota</taxon>
        <taxon>Flavobacteriia</taxon>
        <taxon>Flavobacteriales</taxon>
        <taxon>Schleiferiaceae</taxon>
        <taxon>Thermaurantimonas</taxon>
    </lineage>
</organism>
<keyword evidence="7" id="KW-1185">Reference proteome</keyword>
<evidence type="ECO:0000256" key="1">
    <source>
        <dbReference type="ARBA" id="ARBA00001947"/>
    </source>
</evidence>
<dbReference type="Pfam" id="PF24827">
    <property type="entry name" value="AstE_AspA_cat"/>
    <property type="match status" value="1"/>
</dbReference>
<evidence type="ECO:0000259" key="5">
    <source>
        <dbReference type="Pfam" id="PF24827"/>
    </source>
</evidence>
<feature type="domain" description="Succinylglutamate desuccinylase/Aspartoacylase catalytic" evidence="5">
    <location>
        <begin position="44"/>
        <end position="224"/>
    </location>
</feature>
<evidence type="ECO:0000256" key="2">
    <source>
        <dbReference type="ARBA" id="ARBA00022723"/>
    </source>
</evidence>
<sequence>MEDLLIDTQPVSPGTHKRIDIEVARLPSGTVIHMPVFVYRSRNPGPVVMLSGGLHGDEINGVEIIRRVVAGKWIHQLLAGTVIALPIINVYGFIHFSRDVPDGKDVNRSFPGNPDGSLASIVASIISRKILPIIDFGIDFHTGGASRTNYPQIRYDKRDLKGAELAKAFNAPFTLYSSVIDGSLRATAAQMDKTIVVYEGGESMRFDMLAIEEGLKGIRRVLKHFGMIKVGASSTQKSIICANSTWVRAEASGLFTFLKQSGQEVAEGEIIGYIHNPYNLYNIPVLSTVSGYIIGHNNIPLVHKGDALFHIGYS</sequence>
<protein>
    <submittedName>
        <fullName evidence="6">Succinylglutamate desuccinylase</fullName>
    </submittedName>
</protein>
<keyword evidence="2" id="KW-0479">Metal-binding</keyword>
<name>A0A401XJ33_9FLAO</name>
<dbReference type="RefSeq" id="WP_124397100.1">
    <property type="nucleotide sequence ID" value="NZ_BHZE01000003.1"/>
</dbReference>
<dbReference type="InterPro" id="IPR055438">
    <property type="entry name" value="AstE_AspA_cat"/>
</dbReference>
<keyword evidence="3" id="KW-0378">Hydrolase</keyword>
<evidence type="ECO:0000313" key="7">
    <source>
        <dbReference type="Proteomes" id="UP000286715"/>
    </source>
</evidence>
<dbReference type="Gene3D" id="3.40.630.10">
    <property type="entry name" value="Zn peptidases"/>
    <property type="match status" value="1"/>
</dbReference>
<dbReference type="PANTHER" id="PTHR37326">
    <property type="entry name" value="BLL3975 PROTEIN"/>
    <property type="match status" value="1"/>
</dbReference>
<proteinExistence type="predicted"/>
<dbReference type="InterPro" id="IPR053138">
    <property type="entry name" value="N-alpha-Ac-DABA_deacetylase"/>
</dbReference>
<keyword evidence="4" id="KW-0862">Zinc</keyword>
<reference evidence="6 7" key="1">
    <citation type="submission" date="2018-11" db="EMBL/GenBank/DDBJ databases">
        <title>Schleiferia aggregans sp. nov., a moderately thermophilic heterotrophic bacterium isolated from microbial mats at a terrestrial hot spring.</title>
        <authorList>
            <person name="Iino T."/>
            <person name="Ohkuma M."/>
            <person name="Haruta S."/>
        </authorList>
    </citation>
    <scope>NUCLEOTIDE SEQUENCE [LARGE SCALE GENOMIC DNA]</scope>
    <source>
        <strain evidence="6 7">LA</strain>
    </source>
</reference>
<dbReference type="EMBL" id="BHZE01000003">
    <property type="protein sequence ID" value="GCD77047.1"/>
    <property type="molecule type" value="Genomic_DNA"/>
</dbReference>
<dbReference type="GO" id="GO:0046872">
    <property type="term" value="F:metal ion binding"/>
    <property type="evidence" value="ECO:0007669"/>
    <property type="project" value="UniProtKB-KW"/>
</dbReference>
<dbReference type="Proteomes" id="UP000286715">
    <property type="component" value="Unassembled WGS sequence"/>
</dbReference>
<gene>
    <name evidence="6" type="ORF">JCM31826_05290</name>
</gene>
<dbReference type="SUPFAM" id="SSF53187">
    <property type="entry name" value="Zn-dependent exopeptidases"/>
    <property type="match status" value="1"/>
</dbReference>
<comment type="cofactor">
    <cofactor evidence="1">
        <name>Zn(2+)</name>
        <dbReference type="ChEBI" id="CHEBI:29105"/>
    </cofactor>
</comment>
<accession>A0A401XJ33</accession>
<comment type="caution">
    <text evidence="6">The sequence shown here is derived from an EMBL/GenBank/DDBJ whole genome shotgun (WGS) entry which is preliminary data.</text>
</comment>
<dbReference type="AlphaFoldDB" id="A0A401XJ33"/>
<evidence type="ECO:0000256" key="4">
    <source>
        <dbReference type="ARBA" id="ARBA00022833"/>
    </source>
</evidence>